<accession>A0A391PCH2</accession>
<comment type="caution">
    <text evidence="20">The sequence shown here is derived from an EMBL/GenBank/DDBJ whole genome shotgun (WGS) entry which is preliminary data.</text>
</comment>
<keyword evidence="8 19" id="KW-0169">Cobalamin biosynthesis</keyword>
<evidence type="ECO:0000256" key="15">
    <source>
        <dbReference type="ARBA" id="ARBA00032605"/>
    </source>
</evidence>
<dbReference type="EMBL" id="BHGK01000001">
    <property type="protein sequence ID" value="GCA67373.1"/>
    <property type="molecule type" value="Genomic_DNA"/>
</dbReference>
<gene>
    <name evidence="19 20" type="primary">cobS</name>
    <name evidence="20" type="ORF">KGMB01110_18090</name>
</gene>
<dbReference type="GO" id="GO:0005886">
    <property type="term" value="C:plasma membrane"/>
    <property type="evidence" value="ECO:0007669"/>
    <property type="project" value="UniProtKB-SubCell"/>
</dbReference>
<evidence type="ECO:0000256" key="19">
    <source>
        <dbReference type="HAMAP-Rule" id="MF_00719"/>
    </source>
</evidence>
<dbReference type="PANTHER" id="PTHR34148:SF1">
    <property type="entry name" value="ADENOSYLCOBINAMIDE-GDP RIBAZOLETRANSFERASE"/>
    <property type="match status" value="1"/>
</dbReference>
<evidence type="ECO:0000256" key="7">
    <source>
        <dbReference type="ARBA" id="ARBA00022475"/>
    </source>
</evidence>
<comment type="catalytic activity">
    <reaction evidence="17 19">
        <text>alpha-ribazole + adenosylcob(III)inamide-GDP = adenosylcob(III)alamin + GMP + H(+)</text>
        <dbReference type="Rhea" id="RHEA:16049"/>
        <dbReference type="ChEBI" id="CHEBI:10329"/>
        <dbReference type="ChEBI" id="CHEBI:15378"/>
        <dbReference type="ChEBI" id="CHEBI:18408"/>
        <dbReference type="ChEBI" id="CHEBI:58115"/>
        <dbReference type="ChEBI" id="CHEBI:60487"/>
        <dbReference type="EC" id="2.7.8.26"/>
    </reaction>
</comment>
<name>A0A391PCH2_9FIRM</name>
<comment type="function">
    <text evidence="14 19">Joins adenosylcobinamide-GDP and alpha-ribazole to generate adenosylcobalamin (Ado-cobalamin). Also synthesizes adenosylcobalamin 5'-phosphate from adenosylcobinamide-GDP and alpha-ribazole 5'-phosphate.</text>
</comment>
<evidence type="ECO:0000256" key="17">
    <source>
        <dbReference type="ARBA" id="ARBA00048623"/>
    </source>
</evidence>
<dbReference type="AlphaFoldDB" id="A0A391PCH2"/>
<dbReference type="EC" id="2.7.8.26" evidence="5 19"/>
<comment type="subcellular location">
    <subcellularLocation>
        <location evidence="2 19">Cell membrane</location>
        <topology evidence="2 19">Multi-pass membrane protein</topology>
    </subcellularLocation>
</comment>
<proteinExistence type="inferred from homology"/>
<evidence type="ECO:0000256" key="4">
    <source>
        <dbReference type="ARBA" id="ARBA00010561"/>
    </source>
</evidence>
<evidence type="ECO:0000256" key="6">
    <source>
        <dbReference type="ARBA" id="ARBA00015850"/>
    </source>
</evidence>
<keyword evidence="21" id="KW-1185">Reference proteome</keyword>
<evidence type="ECO:0000256" key="2">
    <source>
        <dbReference type="ARBA" id="ARBA00004651"/>
    </source>
</evidence>
<feature type="transmembrane region" description="Helical" evidence="19">
    <location>
        <begin position="233"/>
        <end position="254"/>
    </location>
</feature>
<evidence type="ECO:0000313" key="20">
    <source>
        <dbReference type="EMBL" id="GCA67373.1"/>
    </source>
</evidence>
<feature type="transmembrane region" description="Helical" evidence="19">
    <location>
        <begin position="179"/>
        <end position="196"/>
    </location>
</feature>
<evidence type="ECO:0000256" key="11">
    <source>
        <dbReference type="ARBA" id="ARBA00022842"/>
    </source>
</evidence>
<comment type="cofactor">
    <cofactor evidence="1 19">
        <name>Mg(2+)</name>
        <dbReference type="ChEBI" id="CHEBI:18420"/>
    </cofactor>
</comment>
<dbReference type="PANTHER" id="PTHR34148">
    <property type="entry name" value="ADENOSYLCOBINAMIDE-GDP RIBAZOLETRANSFERASE"/>
    <property type="match status" value="1"/>
</dbReference>
<feature type="transmembrane region" description="Helical" evidence="19">
    <location>
        <begin position="61"/>
        <end position="88"/>
    </location>
</feature>
<keyword evidence="9 19" id="KW-0808">Transferase</keyword>
<reference evidence="21" key="1">
    <citation type="submission" date="2018-09" db="EMBL/GenBank/DDBJ databases">
        <title>Draft Genome Sequence of Mediterraneibacter sp. KCTC 15684.</title>
        <authorList>
            <person name="Kim J.S."/>
            <person name="Han K.I."/>
            <person name="Suh M.K."/>
            <person name="Lee K.C."/>
            <person name="Eom M.K."/>
            <person name="Lee J.H."/>
            <person name="Park S.H."/>
            <person name="Kang S.W."/>
            <person name="Park J.E."/>
            <person name="Oh B.S."/>
            <person name="Yu S.Y."/>
            <person name="Choi S.H."/>
            <person name="Lee D.H."/>
            <person name="Yoon H."/>
            <person name="Kim B."/>
            <person name="Yang S.J."/>
            <person name="Lee J.S."/>
        </authorList>
    </citation>
    <scope>NUCLEOTIDE SEQUENCE [LARGE SCALE GENOMIC DNA]</scope>
    <source>
        <strain evidence="21">KCTC 15684</strain>
    </source>
</reference>
<keyword evidence="10 19" id="KW-0812">Transmembrane</keyword>
<protein>
    <recommendedName>
        <fullName evidence="6 19">Adenosylcobinamide-GDP ribazoletransferase</fullName>
        <ecNumber evidence="5 19">2.7.8.26</ecNumber>
    </recommendedName>
    <alternativeName>
        <fullName evidence="16 19">Cobalamin synthase</fullName>
    </alternativeName>
    <alternativeName>
        <fullName evidence="15 19">Cobalamin-5'-phosphate synthase</fullName>
    </alternativeName>
</protein>
<evidence type="ECO:0000256" key="18">
    <source>
        <dbReference type="ARBA" id="ARBA00049504"/>
    </source>
</evidence>
<evidence type="ECO:0000256" key="14">
    <source>
        <dbReference type="ARBA" id="ARBA00025228"/>
    </source>
</evidence>
<dbReference type="Proteomes" id="UP000265643">
    <property type="component" value="Unassembled WGS sequence"/>
</dbReference>
<evidence type="ECO:0000256" key="5">
    <source>
        <dbReference type="ARBA" id="ARBA00013200"/>
    </source>
</evidence>
<keyword evidence="11 19" id="KW-0460">Magnesium</keyword>
<evidence type="ECO:0000256" key="3">
    <source>
        <dbReference type="ARBA" id="ARBA00004663"/>
    </source>
</evidence>
<dbReference type="InterPro" id="IPR003805">
    <property type="entry name" value="CobS"/>
</dbReference>
<dbReference type="UniPathway" id="UPA00148">
    <property type="reaction ID" value="UER00238"/>
</dbReference>
<keyword evidence="7 19" id="KW-1003">Cell membrane</keyword>
<evidence type="ECO:0000256" key="1">
    <source>
        <dbReference type="ARBA" id="ARBA00001946"/>
    </source>
</evidence>
<comment type="catalytic activity">
    <reaction evidence="18 19">
        <text>alpha-ribazole 5'-phosphate + adenosylcob(III)inamide-GDP = adenosylcob(III)alamin 5'-phosphate + GMP + H(+)</text>
        <dbReference type="Rhea" id="RHEA:23560"/>
        <dbReference type="ChEBI" id="CHEBI:15378"/>
        <dbReference type="ChEBI" id="CHEBI:57918"/>
        <dbReference type="ChEBI" id="CHEBI:58115"/>
        <dbReference type="ChEBI" id="CHEBI:60487"/>
        <dbReference type="ChEBI" id="CHEBI:60493"/>
        <dbReference type="EC" id="2.7.8.26"/>
    </reaction>
</comment>
<evidence type="ECO:0000256" key="10">
    <source>
        <dbReference type="ARBA" id="ARBA00022692"/>
    </source>
</evidence>
<sequence length="255" mass="27570">MKLIQAFIIAISMYSKIPMPRVEWTEESMRYAFCFFPVVGGIIGILQVLAGGVLLTKGNSILFFSCIMTLIPIWITGGIHLDGFVDTVDAISSYGEKEKRLEILKDPHIGAFAAIGLGSLLILQLGCWSLVEKPMLPVIGFGYVLSRALSALSVMLFPPAKKEGLARTFRDNADAGKKRTIGVLVLWTIAGVAGMWNTGGSAGILAAATAFAIWGYYKWFSQRTFGGVSGDQAGYFLVLCETGILIGTILGFWIV</sequence>
<dbReference type="GO" id="GO:0008818">
    <property type="term" value="F:cobalamin 5'-phosphate synthase activity"/>
    <property type="evidence" value="ECO:0007669"/>
    <property type="project" value="UniProtKB-UniRule"/>
</dbReference>
<dbReference type="GO" id="GO:0051073">
    <property type="term" value="F:adenosylcobinamide-GDP ribazoletransferase activity"/>
    <property type="evidence" value="ECO:0007669"/>
    <property type="project" value="UniProtKB-UniRule"/>
</dbReference>
<keyword evidence="13 19" id="KW-0472">Membrane</keyword>
<dbReference type="HAMAP" id="MF_00719">
    <property type="entry name" value="CobS"/>
    <property type="match status" value="1"/>
</dbReference>
<feature type="transmembrane region" description="Helical" evidence="19">
    <location>
        <begin position="31"/>
        <end position="55"/>
    </location>
</feature>
<comment type="similarity">
    <text evidence="4 19">Belongs to the CobS family.</text>
</comment>
<feature type="transmembrane region" description="Helical" evidence="19">
    <location>
        <begin position="109"/>
        <end position="131"/>
    </location>
</feature>
<evidence type="ECO:0000256" key="12">
    <source>
        <dbReference type="ARBA" id="ARBA00022989"/>
    </source>
</evidence>
<dbReference type="Pfam" id="PF02654">
    <property type="entry name" value="CobS"/>
    <property type="match status" value="1"/>
</dbReference>
<dbReference type="RefSeq" id="WP_119298111.1">
    <property type="nucleotide sequence ID" value="NZ_BHGK01000001.1"/>
</dbReference>
<comment type="pathway">
    <text evidence="3 19">Cofactor biosynthesis; adenosylcobalamin biosynthesis; adenosylcobalamin from cob(II)yrinate a,c-diamide: step 7/7.</text>
</comment>
<evidence type="ECO:0000256" key="16">
    <source>
        <dbReference type="ARBA" id="ARBA00032853"/>
    </source>
</evidence>
<evidence type="ECO:0000256" key="9">
    <source>
        <dbReference type="ARBA" id="ARBA00022679"/>
    </source>
</evidence>
<dbReference type="GO" id="GO:0009236">
    <property type="term" value="P:cobalamin biosynthetic process"/>
    <property type="evidence" value="ECO:0007669"/>
    <property type="project" value="UniProtKB-UniRule"/>
</dbReference>
<evidence type="ECO:0000313" key="21">
    <source>
        <dbReference type="Proteomes" id="UP000265643"/>
    </source>
</evidence>
<organism evidence="20 21">
    <name type="scientific">Mediterraneibacter butyricigenes</name>
    <dbReference type="NCBI Taxonomy" id="2316025"/>
    <lineage>
        <taxon>Bacteria</taxon>
        <taxon>Bacillati</taxon>
        <taxon>Bacillota</taxon>
        <taxon>Clostridia</taxon>
        <taxon>Lachnospirales</taxon>
        <taxon>Lachnospiraceae</taxon>
        <taxon>Mediterraneibacter</taxon>
    </lineage>
</organism>
<evidence type="ECO:0000256" key="8">
    <source>
        <dbReference type="ARBA" id="ARBA00022573"/>
    </source>
</evidence>
<keyword evidence="12 19" id="KW-1133">Transmembrane helix</keyword>
<evidence type="ECO:0000256" key="13">
    <source>
        <dbReference type="ARBA" id="ARBA00023136"/>
    </source>
</evidence>